<dbReference type="PROSITE" id="PS01327">
    <property type="entry name" value="MSCL"/>
    <property type="match status" value="1"/>
</dbReference>
<reference evidence="11" key="1">
    <citation type="submission" date="2023-03" db="EMBL/GenBank/DDBJ databases">
        <title>Chitinimonas shenzhenensis gen. nov., sp. nov., a novel member of family Burkholderiaceae isolated from activated sludge collected in Shen Zhen, China.</title>
        <authorList>
            <person name="Wang X."/>
        </authorList>
    </citation>
    <scope>NUCLEOTIDE SEQUENCE</scope>
    <source>
        <strain evidence="11">DQS-5</strain>
    </source>
</reference>
<name>A0ABT7DXH9_9NEIS</name>
<sequence>MLKQFKEFAMRGNVVDLAVGVIVGAAFGKIVDSLVKDVVMPPIGLLLGNVDFSNLFVVLKPGAKIVGPYETLKAAQDAGAVTLNLGLFANTLISFLIVAFSVFLIVRALEKLRPPPATAPVEPVTKDCPRCYSAIPVKATRCPHCTSEL</sequence>
<dbReference type="Pfam" id="PF01741">
    <property type="entry name" value="MscL"/>
    <property type="match status" value="1"/>
</dbReference>
<dbReference type="EMBL" id="JARRAF010000012">
    <property type="protein sequence ID" value="MDK2124774.1"/>
    <property type="molecule type" value="Genomic_DNA"/>
</dbReference>
<keyword evidence="12" id="KW-1185">Reference proteome</keyword>
<evidence type="ECO:0000313" key="12">
    <source>
        <dbReference type="Proteomes" id="UP001172778"/>
    </source>
</evidence>
<accession>A0ABT7DXH9</accession>
<protein>
    <recommendedName>
        <fullName evidence="10">Large-conductance mechanosensitive channel</fullName>
    </recommendedName>
</protein>
<evidence type="ECO:0000256" key="10">
    <source>
        <dbReference type="HAMAP-Rule" id="MF_00115"/>
    </source>
</evidence>
<feature type="transmembrane region" description="Helical" evidence="10">
    <location>
        <begin position="87"/>
        <end position="106"/>
    </location>
</feature>
<dbReference type="InterPro" id="IPR036019">
    <property type="entry name" value="MscL_channel"/>
</dbReference>
<evidence type="ECO:0000256" key="6">
    <source>
        <dbReference type="ARBA" id="ARBA00022989"/>
    </source>
</evidence>
<keyword evidence="6 10" id="KW-1133">Transmembrane helix</keyword>
<comment type="similarity">
    <text evidence="2 10">Belongs to the MscL family.</text>
</comment>
<dbReference type="NCBIfam" id="TIGR00220">
    <property type="entry name" value="mscL"/>
    <property type="match status" value="1"/>
</dbReference>
<dbReference type="SUPFAM" id="SSF81330">
    <property type="entry name" value="Gated mechanosensitive channel"/>
    <property type="match status" value="1"/>
</dbReference>
<dbReference type="PANTHER" id="PTHR30266:SF2">
    <property type="entry name" value="LARGE-CONDUCTANCE MECHANOSENSITIVE CHANNEL"/>
    <property type="match status" value="1"/>
</dbReference>
<gene>
    <name evidence="10 11" type="primary">mscL</name>
    <name evidence="11" type="ORF">PZA18_12020</name>
</gene>
<comment type="subcellular location">
    <subcellularLocation>
        <location evidence="10">Cell inner membrane</location>
        <topology evidence="10">Multi-pass membrane protein</topology>
    </subcellularLocation>
    <subcellularLocation>
        <location evidence="1">Cell membrane</location>
        <topology evidence="1">Multi-pass membrane protein</topology>
    </subcellularLocation>
</comment>
<dbReference type="HAMAP" id="MF_00115">
    <property type="entry name" value="MscL"/>
    <property type="match status" value="1"/>
</dbReference>
<organism evidence="11 12">
    <name type="scientific">Parachitinimonas caeni</name>
    <dbReference type="NCBI Taxonomy" id="3031301"/>
    <lineage>
        <taxon>Bacteria</taxon>
        <taxon>Pseudomonadati</taxon>
        <taxon>Pseudomonadota</taxon>
        <taxon>Betaproteobacteria</taxon>
        <taxon>Neisseriales</taxon>
        <taxon>Chitinibacteraceae</taxon>
        <taxon>Parachitinimonas</taxon>
    </lineage>
</organism>
<evidence type="ECO:0000256" key="5">
    <source>
        <dbReference type="ARBA" id="ARBA00022692"/>
    </source>
</evidence>
<evidence type="ECO:0000256" key="9">
    <source>
        <dbReference type="ARBA" id="ARBA00023303"/>
    </source>
</evidence>
<evidence type="ECO:0000256" key="4">
    <source>
        <dbReference type="ARBA" id="ARBA00022475"/>
    </source>
</evidence>
<evidence type="ECO:0000256" key="7">
    <source>
        <dbReference type="ARBA" id="ARBA00023065"/>
    </source>
</evidence>
<keyword evidence="3 10" id="KW-0813">Transport</keyword>
<evidence type="ECO:0000256" key="2">
    <source>
        <dbReference type="ARBA" id="ARBA00007254"/>
    </source>
</evidence>
<comment type="caution">
    <text evidence="11">The sequence shown here is derived from an EMBL/GenBank/DDBJ whole genome shotgun (WGS) entry which is preliminary data.</text>
</comment>
<keyword evidence="7 10" id="KW-0406">Ion transport</keyword>
<evidence type="ECO:0000256" key="8">
    <source>
        <dbReference type="ARBA" id="ARBA00023136"/>
    </source>
</evidence>
<comment type="function">
    <text evidence="10">Channel that opens in response to stretch forces in the membrane lipid bilayer. May participate in the regulation of osmotic pressure changes within the cell.</text>
</comment>
<comment type="subunit">
    <text evidence="10">Homopentamer.</text>
</comment>
<keyword evidence="5 10" id="KW-0812">Transmembrane</keyword>
<keyword evidence="4 10" id="KW-1003">Cell membrane</keyword>
<dbReference type="Proteomes" id="UP001172778">
    <property type="component" value="Unassembled WGS sequence"/>
</dbReference>
<feature type="transmembrane region" description="Helical" evidence="10">
    <location>
        <begin position="12"/>
        <end position="31"/>
    </location>
</feature>
<dbReference type="PANTHER" id="PTHR30266">
    <property type="entry name" value="MECHANOSENSITIVE CHANNEL MSCL"/>
    <property type="match status" value="1"/>
</dbReference>
<dbReference type="Gene3D" id="1.10.1200.120">
    <property type="entry name" value="Large-conductance mechanosensitive channel, MscL, domain 1"/>
    <property type="match status" value="1"/>
</dbReference>
<dbReference type="RefSeq" id="WP_284101088.1">
    <property type="nucleotide sequence ID" value="NZ_JARRAF010000012.1"/>
</dbReference>
<dbReference type="InterPro" id="IPR037673">
    <property type="entry name" value="MSC/AndL"/>
</dbReference>
<proteinExistence type="inferred from homology"/>
<keyword evidence="10" id="KW-0997">Cell inner membrane</keyword>
<evidence type="ECO:0000313" key="11">
    <source>
        <dbReference type="EMBL" id="MDK2124774.1"/>
    </source>
</evidence>
<evidence type="ECO:0000256" key="3">
    <source>
        <dbReference type="ARBA" id="ARBA00022448"/>
    </source>
</evidence>
<keyword evidence="8 10" id="KW-0472">Membrane</keyword>
<keyword evidence="9 10" id="KW-0407">Ion channel</keyword>
<dbReference type="InterPro" id="IPR019823">
    <property type="entry name" value="Mechanosensitive_channel_CS"/>
</dbReference>
<dbReference type="InterPro" id="IPR001185">
    <property type="entry name" value="MS_channel"/>
</dbReference>
<evidence type="ECO:0000256" key="1">
    <source>
        <dbReference type="ARBA" id="ARBA00004651"/>
    </source>
</evidence>
<dbReference type="PRINTS" id="PR01264">
    <property type="entry name" value="MECHCHANNEL"/>
</dbReference>